<protein>
    <recommendedName>
        <fullName evidence="4">BMP family ABC transporter substrate-binding protein</fullName>
    </recommendedName>
</protein>
<dbReference type="Proteomes" id="UP000635316">
    <property type="component" value="Unassembled WGS sequence"/>
</dbReference>
<evidence type="ECO:0008006" key="4">
    <source>
        <dbReference type="Google" id="ProtNLM"/>
    </source>
</evidence>
<comment type="caution">
    <text evidence="2">The sequence shown here is derived from an EMBL/GenBank/DDBJ whole genome shotgun (WGS) entry which is preliminary data.</text>
</comment>
<dbReference type="RefSeq" id="WP_200236570.1">
    <property type="nucleotide sequence ID" value="NZ_JAENGP010000010.1"/>
</dbReference>
<accession>A0ABS1EFR5</accession>
<dbReference type="PROSITE" id="PS51257">
    <property type="entry name" value="PROKAR_LIPOPROTEIN"/>
    <property type="match status" value="1"/>
</dbReference>
<name>A0ABS1EFR5_9BURK</name>
<sequence length="53" mass="5564">MKRTLLLSCCLLGLLAGCTAGSENASLSGSKVEMYGIMDIGVGYTNQKTTFSK</sequence>
<keyword evidence="3" id="KW-1185">Reference proteome</keyword>
<evidence type="ECO:0000256" key="1">
    <source>
        <dbReference type="SAM" id="SignalP"/>
    </source>
</evidence>
<feature type="chain" id="PRO_5046070218" description="BMP family ABC transporter substrate-binding protein" evidence="1">
    <location>
        <begin position="26"/>
        <end position="53"/>
    </location>
</feature>
<reference evidence="2 3" key="1">
    <citation type="submission" date="2020-12" db="EMBL/GenBank/DDBJ databases">
        <authorList>
            <person name="Lu T."/>
            <person name="Wang Q."/>
            <person name="Han X."/>
        </authorList>
    </citation>
    <scope>NUCLEOTIDE SEQUENCE [LARGE SCALE GENOMIC DNA]</scope>
    <source>
        <strain evidence="2 3">WQ 585</strain>
    </source>
</reference>
<dbReference type="EMBL" id="JAENGP010000010">
    <property type="protein sequence ID" value="MBK1781511.1"/>
    <property type="molecule type" value="Genomic_DNA"/>
</dbReference>
<proteinExistence type="predicted"/>
<keyword evidence="1" id="KW-0732">Signal</keyword>
<feature type="signal peptide" evidence="1">
    <location>
        <begin position="1"/>
        <end position="25"/>
    </location>
</feature>
<evidence type="ECO:0000313" key="3">
    <source>
        <dbReference type="Proteomes" id="UP000635316"/>
    </source>
</evidence>
<gene>
    <name evidence="2" type="ORF">JHL22_09790</name>
</gene>
<organism evidence="2 3">
    <name type="scientific">Advenella mandrilli</name>
    <dbReference type="NCBI Taxonomy" id="2800330"/>
    <lineage>
        <taxon>Bacteria</taxon>
        <taxon>Pseudomonadati</taxon>
        <taxon>Pseudomonadota</taxon>
        <taxon>Betaproteobacteria</taxon>
        <taxon>Burkholderiales</taxon>
        <taxon>Alcaligenaceae</taxon>
    </lineage>
</organism>
<evidence type="ECO:0000313" key="2">
    <source>
        <dbReference type="EMBL" id="MBK1781511.1"/>
    </source>
</evidence>